<organism evidence="2 3">
    <name type="scientific">Blattamonas nauphoetae</name>
    <dbReference type="NCBI Taxonomy" id="2049346"/>
    <lineage>
        <taxon>Eukaryota</taxon>
        <taxon>Metamonada</taxon>
        <taxon>Preaxostyla</taxon>
        <taxon>Oxymonadida</taxon>
        <taxon>Blattamonas</taxon>
    </lineage>
</organism>
<evidence type="ECO:0000256" key="1">
    <source>
        <dbReference type="SAM" id="MobiDB-lite"/>
    </source>
</evidence>
<gene>
    <name evidence="2" type="ORF">BLNAU_53</name>
</gene>
<evidence type="ECO:0000313" key="2">
    <source>
        <dbReference type="EMBL" id="KAK2964753.1"/>
    </source>
</evidence>
<sequence>MDQFHSDILKHWDNTFPKLILAPGNEGEDAILLASILFLNKLKEETNVICNQKNQLVVSPEIMETAQHKVLKELRSHSIRRRDESPDSSSASDSSSND</sequence>
<proteinExistence type="predicted"/>
<keyword evidence="3" id="KW-1185">Reference proteome</keyword>
<feature type="compositionally biased region" description="Basic and acidic residues" evidence="1">
    <location>
        <begin position="74"/>
        <end position="85"/>
    </location>
</feature>
<reference evidence="2 3" key="1">
    <citation type="journal article" date="2022" name="bioRxiv">
        <title>Genomics of Preaxostyla Flagellates Illuminates Evolutionary Transitions and the Path Towards Mitochondrial Loss.</title>
        <authorList>
            <person name="Novak L.V.F."/>
            <person name="Treitli S.C."/>
            <person name="Pyrih J."/>
            <person name="Halakuc P."/>
            <person name="Pipaliya S.V."/>
            <person name="Vacek V."/>
            <person name="Brzon O."/>
            <person name="Soukal P."/>
            <person name="Eme L."/>
            <person name="Dacks J.B."/>
            <person name="Karnkowska A."/>
            <person name="Elias M."/>
            <person name="Hampl V."/>
        </authorList>
    </citation>
    <scope>NUCLEOTIDE SEQUENCE [LARGE SCALE GENOMIC DNA]</scope>
    <source>
        <strain evidence="2">NAU3</strain>
        <tissue evidence="2">Gut</tissue>
    </source>
</reference>
<evidence type="ECO:0000313" key="3">
    <source>
        <dbReference type="Proteomes" id="UP001281761"/>
    </source>
</evidence>
<dbReference type="Proteomes" id="UP001281761">
    <property type="component" value="Unassembled WGS sequence"/>
</dbReference>
<name>A0ABQ9YLW6_9EUKA</name>
<dbReference type="EMBL" id="JARBJD010000001">
    <property type="protein sequence ID" value="KAK2964753.1"/>
    <property type="molecule type" value="Genomic_DNA"/>
</dbReference>
<accession>A0ABQ9YLW6</accession>
<feature type="compositionally biased region" description="Low complexity" evidence="1">
    <location>
        <begin position="87"/>
        <end position="98"/>
    </location>
</feature>
<feature type="region of interest" description="Disordered" evidence="1">
    <location>
        <begin position="74"/>
        <end position="98"/>
    </location>
</feature>
<comment type="caution">
    <text evidence="2">The sequence shown here is derived from an EMBL/GenBank/DDBJ whole genome shotgun (WGS) entry which is preliminary data.</text>
</comment>
<protein>
    <submittedName>
        <fullName evidence="2">Uncharacterized protein</fullName>
    </submittedName>
</protein>